<name>A0A0W1ATT4_9BACL</name>
<dbReference type="PANTHER" id="PTHR18964:SF149">
    <property type="entry name" value="BIFUNCTIONAL UDP-N-ACETYLGLUCOSAMINE 2-EPIMERASE_N-ACETYLMANNOSAMINE KINASE"/>
    <property type="match status" value="1"/>
</dbReference>
<accession>A0A0W1ATT4</accession>
<dbReference type="InterPro" id="IPR043129">
    <property type="entry name" value="ATPase_NBD"/>
</dbReference>
<dbReference type="Pfam" id="PF00480">
    <property type="entry name" value="ROK"/>
    <property type="match status" value="1"/>
</dbReference>
<dbReference type="RefSeq" id="WP_060625416.1">
    <property type="nucleotide sequence ID" value="NZ_LCZJ02000033.1"/>
</dbReference>
<reference evidence="2 3" key="1">
    <citation type="journal article" date="2015" name="Int. Biodeterior. Biodegradation">
        <title>Physiological and genetic screening methods for the isolation of methyl tert-butyl ether-degrading bacteria for bioremediation purposes.</title>
        <authorList>
            <person name="Guisado I.M."/>
            <person name="Purswani J."/>
            <person name="Gonzalez Lopez J."/>
            <person name="Pozo C."/>
        </authorList>
    </citation>
    <scope>NUCLEOTIDE SEQUENCE [LARGE SCALE GENOMIC DNA]</scope>
    <source>
        <strain evidence="2 3">SH7</strain>
    </source>
</reference>
<comment type="caution">
    <text evidence="2">The sequence shown here is derived from an EMBL/GenBank/DDBJ whole genome shotgun (WGS) entry which is preliminary data.</text>
</comment>
<evidence type="ECO:0008006" key="4">
    <source>
        <dbReference type="Google" id="ProtNLM"/>
    </source>
</evidence>
<dbReference type="Gene3D" id="3.30.420.40">
    <property type="match status" value="2"/>
</dbReference>
<keyword evidence="3" id="KW-1185">Reference proteome</keyword>
<dbReference type="SUPFAM" id="SSF53067">
    <property type="entry name" value="Actin-like ATPase domain"/>
    <property type="match status" value="1"/>
</dbReference>
<dbReference type="OrthoDB" id="49666at2"/>
<dbReference type="AlphaFoldDB" id="A0A0W1ATT4"/>
<evidence type="ECO:0000313" key="2">
    <source>
        <dbReference type="EMBL" id="KTD84709.1"/>
    </source>
</evidence>
<organism evidence="2 3">
    <name type="scientific">Paenibacillus etheri</name>
    <dbReference type="NCBI Taxonomy" id="1306852"/>
    <lineage>
        <taxon>Bacteria</taxon>
        <taxon>Bacillati</taxon>
        <taxon>Bacillota</taxon>
        <taxon>Bacilli</taxon>
        <taxon>Bacillales</taxon>
        <taxon>Paenibacillaceae</taxon>
        <taxon>Paenibacillus</taxon>
    </lineage>
</organism>
<evidence type="ECO:0000256" key="1">
    <source>
        <dbReference type="ARBA" id="ARBA00006479"/>
    </source>
</evidence>
<dbReference type="EMBL" id="LCZJ02000033">
    <property type="protein sequence ID" value="KTD84709.1"/>
    <property type="molecule type" value="Genomic_DNA"/>
</dbReference>
<dbReference type="Proteomes" id="UP000054709">
    <property type="component" value="Unassembled WGS sequence"/>
</dbReference>
<gene>
    <name evidence="2" type="ORF">UQ64_23980</name>
</gene>
<dbReference type="CDD" id="cd23763">
    <property type="entry name" value="ASKHA_ATPase_ROK"/>
    <property type="match status" value="1"/>
</dbReference>
<protein>
    <recommendedName>
        <fullName evidence="4">Transcriptional regulator</fullName>
    </recommendedName>
</protein>
<evidence type="ECO:0000313" key="3">
    <source>
        <dbReference type="Proteomes" id="UP000054709"/>
    </source>
</evidence>
<dbReference type="InterPro" id="IPR000600">
    <property type="entry name" value="ROK"/>
</dbReference>
<dbReference type="PANTHER" id="PTHR18964">
    <property type="entry name" value="ROK (REPRESSOR, ORF, KINASE) FAMILY"/>
    <property type="match status" value="1"/>
</dbReference>
<sequence>MNKYSIAFDVGGLFIKSAVLDDDGEIVPNSYAIFPSKSKETKESIIEHLVFIIKQQTNGILDKDFEITGVGYAFPGPFDYESGISYIKGIDKFEELYEVNLRDLLINCLKQESSFHSKTSNEFQIVFDNDASLFALGEHVSGKAGGYNKSIFLTIGTGAGSAFMENGRLVRDRQDVPEYGWIYNQPFKQSIVDDYISKRGILQLANELGLSTTDNEVETLAAMGKNEDQRAKMVFQMFGEYIGKVLNPYIKSFKPDAIILGGQITKSKDLFMNGIYEALENKTINIECSEETSLSTFKGVANLLKQSIRKKG</sequence>
<comment type="similarity">
    <text evidence="1">Belongs to the ROK (NagC/XylR) family.</text>
</comment>
<proteinExistence type="inferred from homology"/>